<keyword evidence="12" id="KW-1185">Reference proteome</keyword>
<evidence type="ECO:0000256" key="8">
    <source>
        <dbReference type="ARBA" id="ARBA00023328"/>
    </source>
</evidence>
<evidence type="ECO:0000313" key="12">
    <source>
        <dbReference type="Proteomes" id="UP000314294"/>
    </source>
</evidence>
<feature type="compositionally biased region" description="Polar residues" evidence="10">
    <location>
        <begin position="1"/>
        <end position="26"/>
    </location>
</feature>
<feature type="compositionally biased region" description="Basic and acidic residues" evidence="10">
    <location>
        <begin position="49"/>
        <end position="69"/>
    </location>
</feature>
<evidence type="ECO:0000256" key="6">
    <source>
        <dbReference type="ARBA" id="ARBA00023054"/>
    </source>
</evidence>
<dbReference type="PANTHER" id="PTHR32222">
    <property type="entry name" value="CENTROMERE PROTEIN U"/>
    <property type="match status" value="1"/>
</dbReference>
<comment type="similarity">
    <text evidence="3">Belongs to the CENP-U/AME1 family.</text>
</comment>
<feature type="region of interest" description="Disordered" evidence="10">
    <location>
        <begin position="1"/>
        <end position="221"/>
    </location>
</feature>
<evidence type="ECO:0000256" key="9">
    <source>
        <dbReference type="ARBA" id="ARBA00031456"/>
    </source>
</evidence>
<keyword evidence="8" id="KW-0137">Centromere</keyword>
<evidence type="ECO:0000313" key="11">
    <source>
        <dbReference type="EMBL" id="TNN66005.1"/>
    </source>
</evidence>
<dbReference type="Proteomes" id="UP000314294">
    <property type="component" value="Unassembled WGS sequence"/>
</dbReference>
<evidence type="ECO:0000256" key="1">
    <source>
        <dbReference type="ARBA" id="ARBA00004123"/>
    </source>
</evidence>
<evidence type="ECO:0000256" key="4">
    <source>
        <dbReference type="ARBA" id="ARBA00016402"/>
    </source>
</evidence>
<organism evidence="11 12">
    <name type="scientific">Liparis tanakae</name>
    <name type="common">Tanaka's snailfish</name>
    <dbReference type="NCBI Taxonomy" id="230148"/>
    <lineage>
        <taxon>Eukaryota</taxon>
        <taxon>Metazoa</taxon>
        <taxon>Chordata</taxon>
        <taxon>Craniata</taxon>
        <taxon>Vertebrata</taxon>
        <taxon>Euteleostomi</taxon>
        <taxon>Actinopterygii</taxon>
        <taxon>Neopterygii</taxon>
        <taxon>Teleostei</taxon>
        <taxon>Neoteleostei</taxon>
        <taxon>Acanthomorphata</taxon>
        <taxon>Eupercaria</taxon>
        <taxon>Perciformes</taxon>
        <taxon>Cottioidei</taxon>
        <taxon>Cottales</taxon>
        <taxon>Liparidae</taxon>
        <taxon>Liparis</taxon>
    </lineage>
</organism>
<evidence type="ECO:0000256" key="2">
    <source>
        <dbReference type="ARBA" id="ARBA00004584"/>
    </source>
</evidence>
<dbReference type="InterPro" id="IPR025214">
    <property type="entry name" value="CENP-U"/>
</dbReference>
<keyword evidence="7" id="KW-0539">Nucleus</keyword>
<keyword evidence="6" id="KW-0175">Coiled coil</keyword>
<sequence>MLTKPQQESQKGASNDTDSPNLSSIDRASFLEGLQQNYGNPLHSTAMEDDLKVPEEGRMKGAKAGKKEVPQTAKTSVVQPGAAVKRKETEQEEEEEEEKKKKRSRRSTGGMRPGDNQQAKKGKKRGSETGSGKSSDAAPKEKPDAAQKRVLSSDEEERDEDRSWKPSPKKATAFSSGRSRKSSSKGPKTRTSSSGSASAEPEEASREKQRRSRHDGGGGTESEVVLDAFLEFCDQYRESVESKAVKLAVDSFSSNVKEQMLEKVAASVRTKTQRLLDAKHELMRAERETWLMQKDKAELKVRLADLRRGQAFLQDFRELSRRYLDYRHKHPKEKETYGASSLPALLLEAKHIQTAQHS</sequence>
<comment type="caution">
    <text evidence="11">The sequence shown here is derived from an EMBL/GenBank/DDBJ whole genome shotgun (WGS) entry which is preliminary data.</text>
</comment>
<dbReference type="OrthoDB" id="8959258at2759"/>
<keyword evidence="5" id="KW-0158">Chromosome</keyword>
<dbReference type="Pfam" id="PF13097">
    <property type="entry name" value="CENP-U"/>
    <property type="match status" value="1"/>
</dbReference>
<comment type="subcellular location">
    <subcellularLocation>
        <location evidence="2">Chromosome</location>
        <location evidence="2">Centromere</location>
    </subcellularLocation>
    <subcellularLocation>
        <location evidence="1">Nucleus</location>
    </subcellularLocation>
</comment>
<feature type="compositionally biased region" description="Polar residues" evidence="10">
    <location>
        <begin position="34"/>
        <end position="43"/>
    </location>
</feature>
<evidence type="ECO:0000256" key="10">
    <source>
        <dbReference type="SAM" id="MobiDB-lite"/>
    </source>
</evidence>
<feature type="compositionally biased region" description="Low complexity" evidence="10">
    <location>
        <begin position="184"/>
        <end position="199"/>
    </location>
</feature>
<gene>
    <name evidence="11" type="primary">CENPU</name>
    <name evidence="11" type="ORF">EYF80_023761</name>
</gene>
<proteinExistence type="inferred from homology"/>
<dbReference type="GO" id="GO:0005634">
    <property type="term" value="C:nucleus"/>
    <property type="evidence" value="ECO:0007669"/>
    <property type="project" value="UniProtKB-SubCell"/>
</dbReference>
<evidence type="ECO:0000256" key="5">
    <source>
        <dbReference type="ARBA" id="ARBA00022454"/>
    </source>
</evidence>
<feature type="compositionally biased region" description="Basic and acidic residues" evidence="10">
    <location>
        <begin position="138"/>
        <end position="147"/>
    </location>
</feature>
<evidence type="ECO:0000256" key="7">
    <source>
        <dbReference type="ARBA" id="ARBA00023242"/>
    </source>
</evidence>
<evidence type="ECO:0000256" key="3">
    <source>
        <dbReference type="ARBA" id="ARBA00010440"/>
    </source>
</evidence>
<dbReference type="EMBL" id="SRLO01000226">
    <property type="protein sequence ID" value="TNN66005.1"/>
    <property type="molecule type" value="Genomic_DNA"/>
</dbReference>
<dbReference type="PANTHER" id="PTHR32222:SF1">
    <property type="entry name" value="CENTROMERE PROTEIN U"/>
    <property type="match status" value="1"/>
</dbReference>
<dbReference type="AlphaFoldDB" id="A0A4Z2HL31"/>
<protein>
    <recommendedName>
        <fullName evidence="4">Centromere protein U</fullName>
    </recommendedName>
    <alternativeName>
        <fullName evidence="9">MLF1-interacting protein</fullName>
    </alternativeName>
</protein>
<accession>A0A4Z2HL31</accession>
<name>A0A4Z2HL31_9TELE</name>
<reference evidence="11 12" key="1">
    <citation type="submission" date="2019-03" db="EMBL/GenBank/DDBJ databases">
        <title>First draft genome of Liparis tanakae, snailfish: a comprehensive survey of snailfish specific genes.</title>
        <authorList>
            <person name="Kim W."/>
            <person name="Song I."/>
            <person name="Jeong J.-H."/>
            <person name="Kim D."/>
            <person name="Kim S."/>
            <person name="Ryu S."/>
            <person name="Song J.Y."/>
            <person name="Lee S.K."/>
        </authorList>
    </citation>
    <scope>NUCLEOTIDE SEQUENCE [LARGE SCALE GENOMIC DNA]</scope>
    <source>
        <tissue evidence="11">Muscle</tissue>
    </source>
</reference>
<dbReference type="GO" id="GO:0000775">
    <property type="term" value="C:chromosome, centromeric region"/>
    <property type="evidence" value="ECO:0007669"/>
    <property type="project" value="UniProtKB-SubCell"/>
</dbReference>